<reference evidence="1 2" key="1">
    <citation type="submission" date="2005-07" db="EMBL/GenBank/DDBJ databases">
        <authorList>
            <person name="Mural R.J."/>
            <person name="Li P.W."/>
            <person name="Adams M.D."/>
            <person name="Amanatides P.G."/>
            <person name="Baden-Tillson H."/>
            <person name="Barnstead M."/>
            <person name="Chin S.H."/>
            <person name="Dew I."/>
            <person name="Evans C.A."/>
            <person name="Ferriera S."/>
            <person name="Flanigan M."/>
            <person name="Fosler C."/>
            <person name="Glodek A."/>
            <person name="Gu Z."/>
            <person name="Holt R.A."/>
            <person name="Jennings D."/>
            <person name="Kraft C.L."/>
            <person name="Lu F."/>
            <person name="Nguyen T."/>
            <person name="Nusskern D.R."/>
            <person name="Pfannkoch C.M."/>
            <person name="Sitter C."/>
            <person name="Sutton G.G."/>
            <person name="Venter J.C."/>
            <person name="Wang Z."/>
            <person name="Woodage T."/>
            <person name="Zheng X.H."/>
            <person name="Zhong F."/>
        </authorList>
    </citation>
    <scope>NUCLEOTIDE SEQUENCE [LARGE SCALE GENOMIC DNA]</scope>
    <source>
        <strain>BN</strain>
        <strain evidence="2">Sprague-Dawley</strain>
    </source>
</reference>
<proteinExistence type="predicted"/>
<dbReference type="Proteomes" id="UP000234681">
    <property type="component" value="Chromosome 10"/>
</dbReference>
<accession>A6HFW5</accession>
<protein>
    <submittedName>
        <fullName evidence="1">RCG32592, isoform CRA_c</fullName>
    </submittedName>
</protein>
<sequence length="87" mass="9160">MVLCPLSHSNPSGPLFSIVLHPQAPLYRLGTSPLPCLCLFPNPSIGVTRRGGGGDTIPPQASGKALPPWALPFPVGFLPDTFVKNQT</sequence>
<organism evidence="1 2">
    <name type="scientific">Rattus norvegicus</name>
    <name type="common">Rat</name>
    <dbReference type="NCBI Taxonomy" id="10116"/>
    <lineage>
        <taxon>Eukaryota</taxon>
        <taxon>Metazoa</taxon>
        <taxon>Chordata</taxon>
        <taxon>Craniata</taxon>
        <taxon>Vertebrata</taxon>
        <taxon>Euteleostomi</taxon>
        <taxon>Mammalia</taxon>
        <taxon>Eutheria</taxon>
        <taxon>Euarchontoglires</taxon>
        <taxon>Glires</taxon>
        <taxon>Rodentia</taxon>
        <taxon>Myomorpha</taxon>
        <taxon>Muroidea</taxon>
        <taxon>Muridae</taxon>
        <taxon>Murinae</taxon>
        <taxon>Rattus</taxon>
    </lineage>
</organism>
<evidence type="ECO:0000313" key="1">
    <source>
        <dbReference type="EMBL" id="EDM04923.1"/>
    </source>
</evidence>
<dbReference type="AlphaFoldDB" id="A6HFW5"/>
<name>A6HFW5_RAT</name>
<evidence type="ECO:0000313" key="2">
    <source>
        <dbReference type="Proteomes" id="UP000234681"/>
    </source>
</evidence>
<gene>
    <name evidence="1" type="ORF">rCG_32592</name>
</gene>
<dbReference type="EMBL" id="CH473948">
    <property type="protein sequence ID" value="EDM04923.1"/>
    <property type="molecule type" value="Genomic_DNA"/>
</dbReference>